<feature type="compositionally biased region" description="Acidic residues" evidence="1">
    <location>
        <begin position="1906"/>
        <end position="1915"/>
    </location>
</feature>
<dbReference type="InterPro" id="IPR041679">
    <property type="entry name" value="DNA2/NAM7-like_C"/>
</dbReference>
<name>A0A1Y1XQW0_9FUNG</name>
<evidence type="ECO:0000259" key="4">
    <source>
        <dbReference type="Pfam" id="PF13087"/>
    </source>
</evidence>
<dbReference type="InterPro" id="IPR024481">
    <property type="entry name" value="Helicase_Sen1_N"/>
</dbReference>
<feature type="compositionally biased region" description="Low complexity" evidence="1">
    <location>
        <begin position="1573"/>
        <end position="1584"/>
    </location>
</feature>
<dbReference type="InterPro" id="IPR041677">
    <property type="entry name" value="DNA2/NAM7_AAA_11"/>
</dbReference>
<feature type="domain" description="DNA2/NAM7 helicase helicase" evidence="3">
    <location>
        <begin position="1123"/>
        <end position="1404"/>
    </location>
</feature>
<evidence type="ECO:0008006" key="7">
    <source>
        <dbReference type="Google" id="ProtNLM"/>
    </source>
</evidence>
<dbReference type="InterPro" id="IPR027417">
    <property type="entry name" value="P-loop_NTPase"/>
</dbReference>
<accession>A0A1Y1XQW0</accession>
<feature type="domain" description="Helicase Sen1 N-terminal" evidence="2">
    <location>
        <begin position="74"/>
        <end position="651"/>
    </location>
</feature>
<dbReference type="STRING" id="1754192.A0A1Y1XQW0"/>
<dbReference type="PANTHER" id="PTHR10887:SF495">
    <property type="entry name" value="HELICASE SENATAXIN ISOFORM X1-RELATED"/>
    <property type="match status" value="1"/>
</dbReference>
<feature type="compositionally biased region" description="Low complexity" evidence="1">
    <location>
        <begin position="1836"/>
        <end position="1852"/>
    </location>
</feature>
<keyword evidence="6" id="KW-1185">Reference proteome</keyword>
<comment type="caution">
    <text evidence="5">The sequence shown here is derived from an EMBL/GenBank/DDBJ whole genome shotgun (WGS) entry which is preliminary data.</text>
</comment>
<organism evidence="5 6">
    <name type="scientific">Anaeromyces robustus</name>
    <dbReference type="NCBI Taxonomy" id="1754192"/>
    <lineage>
        <taxon>Eukaryota</taxon>
        <taxon>Fungi</taxon>
        <taxon>Fungi incertae sedis</taxon>
        <taxon>Chytridiomycota</taxon>
        <taxon>Chytridiomycota incertae sedis</taxon>
        <taxon>Neocallimastigomycetes</taxon>
        <taxon>Neocallimastigales</taxon>
        <taxon>Neocallimastigaceae</taxon>
        <taxon>Anaeromyces</taxon>
    </lineage>
</organism>
<dbReference type="EMBL" id="MCFG01000004">
    <property type="protein sequence ID" value="ORX87886.1"/>
    <property type="molecule type" value="Genomic_DNA"/>
</dbReference>
<dbReference type="Pfam" id="PF12726">
    <property type="entry name" value="SEN1_N"/>
    <property type="match status" value="1"/>
</dbReference>
<feature type="region of interest" description="Disordered" evidence="1">
    <location>
        <begin position="2088"/>
        <end position="2180"/>
    </location>
</feature>
<reference evidence="5 6" key="1">
    <citation type="submission" date="2016-08" db="EMBL/GenBank/DDBJ databases">
        <title>A Parts List for Fungal Cellulosomes Revealed by Comparative Genomics.</title>
        <authorList>
            <consortium name="DOE Joint Genome Institute"/>
            <person name="Haitjema C.H."/>
            <person name="Gilmore S.P."/>
            <person name="Henske J.K."/>
            <person name="Solomon K.V."/>
            <person name="De Groot R."/>
            <person name="Kuo A."/>
            <person name="Mondo S.J."/>
            <person name="Salamov A.A."/>
            <person name="Labutti K."/>
            <person name="Zhao Z."/>
            <person name="Chiniquy J."/>
            <person name="Barry K."/>
            <person name="Brewer H.M."/>
            <person name="Purvine S.O."/>
            <person name="Wright A.T."/>
            <person name="Boxma B."/>
            <person name="Van Alen T."/>
            <person name="Hackstein J.H."/>
            <person name="Baker S.E."/>
            <person name="Grigoriev I.V."/>
            <person name="O'Malley M.A."/>
        </authorList>
    </citation>
    <scope>NUCLEOTIDE SEQUENCE [LARGE SCALE GENOMIC DNA]</scope>
    <source>
        <strain evidence="5 6">S4</strain>
    </source>
</reference>
<feature type="compositionally biased region" description="Basic residues" evidence="1">
    <location>
        <begin position="2112"/>
        <end position="2122"/>
    </location>
</feature>
<dbReference type="Gene3D" id="3.40.50.300">
    <property type="entry name" value="P-loop containing nucleotide triphosphate hydrolases"/>
    <property type="match status" value="2"/>
</dbReference>
<protein>
    <recommendedName>
        <fullName evidence="7">P-loop containing nucleoside triphosphate hydrolase protein</fullName>
    </recommendedName>
</protein>
<reference evidence="5 6" key="2">
    <citation type="submission" date="2016-08" db="EMBL/GenBank/DDBJ databases">
        <title>Pervasive Adenine N6-methylation of Active Genes in Fungi.</title>
        <authorList>
            <consortium name="DOE Joint Genome Institute"/>
            <person name="Mondo S.J."/>
            <person name="Dannebaum R.O."/>
            <person name="Kuo R.C."/>
            <person name="Labutti K."/>
            <person name="Haridas S."/>
            <person name="Kuo A."/>
            <person name="Salamov A."/>
            <person name="Ahrendt S.R."/>
            <person name="Lipzen A."/>
            <person name="Sullivan W."/>
            <person name="Andreopoulos W.B."/>
            <person name="Clum A."/>
            <person name="Lindquist E."/>
            <person name="Daum C."/>
            <person name="Ramamoorthy G.K."/>
            <person name="Gryganskyi A."/>
            <person name="Culley D."/>
            <person name="Magnuson J.K."/>
            <person name="James T.Y."/>
            <person name="O'Malley M.A."/>
            <person name="Stajich J.E."/>
            <person name="Spatafora J.W."/>
            <person name="Visel A."/>
            <person name="Grigoriev I.V."/>
        </authorList>
    </citation>
    <scope>NUCLEOTIDE SEQUENCE [LARGE SCALE GENOMIC DNA]</scope>
    <source>
        <strain evidence="5 6">S4</strain>
    </source>
</reference>
<dbReference type="SUPFAM" id="SSF52540">
    <property type="entry name" value="P-loop containing nucleoside triphosphate hydrolases"/>
    <property type="match status" value="1"/>
</dbReference>
<dbReference type="Pfam" id="PF13086">
    <property type="entry name" value="AAA_11"/>
    <property type="match status" value="1"/>
</dbReference>
<dbReference type="GO" id="GO:0004386">
    <property type="term" value="F:helicase activity"/>
    <property type="evidence" value="ECO:0007669"/>
    <property type="project" value="InterPro"/>
</dbReference>
<feature type="compositionally biased region" description="Basic and acidic residues" evidence="1">
    <location>
        <begin position="2088"/>
        <end position="2111"/>
    </location>
</feature>
<evidence type="ECO:0000259" key="2">
    <source>
        <dbReference type="Pfam" id="PF12726"/>
    </source>
</evidence>
<dbReference type="InterPro" id="IPR045055">
    <property type="entry name" value="DNA2/NAM7-like"/>
</dbReference>
<evidence type="ECO:0000313" key="6">
    <source>
        <dbReference type="Proteomes" id="UP000193944"/>
    </source>
</evidence>
<proteinExistence type="predicted"/>
<dbReference type="PANTHER" id="PTHR10887">
    <property type="entry name" value="DNA2/NAM7 HELICASE FAMILY"/>
    <property type="match status" value="1"/>
</dbReference>
<feature type="compositionally biased region" description="Basic residues" evidence="1">
    <location>
        <begin position="2130"/>
        <end position="2142"/>
    </location>
</feature>
<evidence type="ECO:0000259" key="3">
    <source>
        <dbReference type="Pfam" id="PF13086"/>
    </source>
</evidence>
<feature type="region of interest" description="Disordered" evidence="1">
    <location>
        <begin position="1973"/>
        <end position="2017"/>
    </location>
</feature>
<feature type="region of interest" description="Disordered" evidence="1">
    <location>
        <begin position="1892"/>
        <end position="1938"/>
    </location>
</feature>
<evidence type="ECO:0000313" key="5">
    <source>
        <dbReference type="EMBL" id="ORX87886.1"/>
    </source>
</evidence>
<evidence type="ECO:0000256" key="1">
    <source>
        <dbReference type="SAM" id="MobiDB-lite"/>
    </source>
</evidence>
<feature type="compositionally biased region" description="Basic and acidic residues" evidence="1">
    <location>
        <begin position="1983"/>
        <end position="2001"/>
    </location>
</feature>
<feature type="compositionally biased region" description="Basic and acidic residues" evidence="1">
    <location>
        <begin position="2143"/>
        <end position="2171"/>
    </location>
</feature>
<dbReference type="Proteomes" id="UP000193944">
    <property type="component" value="Unassembled WGS sequence"/>
</dbReference>
<sequence>MSIKSEYNNIEDILNIYKNDRKNQEAKIHFFRVALNLALNNSHCFICNYPDVAQELILCYTIEKKDDYIKKLLKSFDNQLMNCSLCIDTYHERKLKFFESIRELEGADREIIYKEYICKEEIKRIDRCIKHLLKILSNYSLSTGELEANYYCAENIIYEVFHYTYLLKIYSINSSVVKLLLKVKSKIKPYTNVIPGVFIFAFHQNDELRQWITSLFGITIKTITDEEYSSNLNGYFEDIMNYIKLLEERSTKGNTRKLFKALTNDEFNDFFCYSEDKRIIDKSLASMIMLMDEDCLFHFQHDHTTIFKYICKSFFDTSDINIFFTFKVINKMLNVLSVSVWDFQGYSVEIILSIFDQIITNEKYQNVMKERKISLEKELFLVNWIDKYIESVSMIIERTYIVELWKKTLFYYRDWISQSKEEVEKYILNYLKNLKKYEDIDSFTSVLLENLYSPESFKFFYDNFISKLLSQDIKTVKNIHEKVIRHTEKISNSLKKEKDQDIKFKMDVDDDDTSISISPSNNTEEKIHQMTWVSLFKRFDLILKNPEIFSNIINIISPLFFIYSEYHTSEETFTNFILNLYQNFIKQLIGHPRINQFYYTKDTVHLLINHILSPHLNLSETSYKLLENVTNKKNRNEAINMLCNTFPKESADNIPKIFINTLLLNKSNDDHCMLYIITSITSFIYVVVINIESDYIIPEFIKSEKFLSCVFNFINIALKNINKWENRFDEDVLMDCYNQLLDTFSLIINSIDNKGENSTFQIIAPELDKYIIPLFQHTKKEKEQESYSFKIIIKILLLYTYANVTINDQVLEVLSHHNDVSNKENYDEFLNLYNIQKSHDQDKVGLYQKSQERLAEREMMYLTKKEEDVIITNDILYEMDFLLSHIFIWRYGDKHKYYKITFKPLDKIMIEFESKEEYIKYSKNLILTRCWIRYLNAHENVIDNQNINLILRSTRKRNIYDDVQFSTTLKLIEGKGWKENDVLYITLLEVKNKKKYTYIYDLSCFIIIKDIKKEKKSNEAFINCIGYLNGENHFLYSYFSKNSRWKSQKIFSIDTFVKEYNILKNFDTLPFNKAILKPSLLDEVNNKLNSVTKENFKTTHDDYEKRAMEIMDLIKSDTSSEYKLNEQQINAIKESILFEKGISLINGHSGTGKSQIIVSIVSALFQKHKENPSEFKILICTPNTRSSDHLIYLFSKCKNLNFNIIQFNSDENNNKESDPRTIEYNYETLIINDVIERLEENYHERKIFNKLSHFERQTIEALINYKKDIINKKNELNNILKRVKFCKENKIKLSSKEEAEYLKYVNELYYIIKDRNLMFKNIYRFSKLYKNTIINWYKESSNIIILEHNISVCSKTTTSLSIYQKFLMNQLKYNVLIMDDADEFEELNLFIPFFVNLDKVILLGNYINREKNWINKPVEELIKESSFFNRAVKCNSIVIDSLVKQYRMNKEISNYFNSSLYDKELLNLLGPIINKNKNKDDSPLIIHSSTTSVASSSSSKITKTTTPRIKIEFPLTPSYSPFYLSAYETAVTSDDIPTLYLVTVPPSSKASSSSSTTTTTTFSTKAIASSSSSSSSKEITKPPNKIMPPPTKKTTSTSIDISFPSHNKKMMPSPFEKNDINNTEKISPDINSIQRYKLFFNYQFYNVNGYENIVKKTIYNKCEVDAIFNIVHQLLINNPNHFFMNKIAILSPFIGQVKMLRNKFSENYGMEILDYIKISTLEDFNCNEIEILIFSCTITIFEVKNKLQQVYILSQYLMKAINSLIIVGKADTLINMDFWRFLIRDAENRRYYTDYNEKSYPPFDHKIPRNIYPFYSNIRTLTKENTYFEKDDNQIETINNNNSNSNSNNSQSEDTESDSLDGNLSDYLDGAIVHEDQEDLNAFIESDKRDRPTDINVDSLLNSSDSDSDDSDDDLLNQLKTGSLPYTGEGRNDNIYENENEKNIIKSIKYDDDDNYDNYNYNHKKQKLSYEYNDSRKGKKPVKNNDEFKDNINDNGKRIYDDNDDIMDSNSNNNNKVELKNKNKNLKKIDDLISSCKLEDGQIDESFTISNSNNKEKDKIKNYYNERNNKNKNGDIYRYRSKYEDNNYEDYDSRDRKREDYRKYKEKDRHIKRERSRNRNRSRSRDRNRSRSRSRNRNRSRSRSRDRIRSNDRFRDREREKESDRNRDKDKYRKYKNKNK</sequence>
<feature type="domain" description="DNA2/NAM7 helicase-like C-terminal" evidence="4">
    <location>
        <begin position="1634"/>
        <end position="1739"/>
    </location>
</feature>
<dbReference type="Pfam" id="PF13087">
    <property type="entry name" value="AAA_12"/>
    <property type="match status" value="1"/>
</dbReference>
<feature type="region of interest" description="Disordered" evidence="1">
    <location>
        <begin position="1836"/>
        <end position="1866"/>
    </location>
</feature>
<dbReference type="OrthoDB" id="6513042at2759"/>
<feature type="region of interest" description="Disordered" evidence="1">
    <location>
        <begin position="1573"/>
        <end position="1599"/>
    </location>
</feature>
<gene>
    <name evidence="5" type="ORF">BCR32DRAFT_263938</name>
</gene>